<dbReference type="AlphaFoldDB" id="A0AAQ3WUV0"/>
<keyword evidence="3 6" id="KW-0689">Ribosomal protein</keyword>
<accession>A0AAQ3WUV0</accession>
<dbReference type="PANTHER" id="PTHR13479:SF65">
    <property type="entry name" value="F10K1.8 PROTEIN"/>
    <property type="match status" value="1"/>
</dbReference>
<gene>
    <name evidence="8" type="ORF">U9M48_023164</name>
</gene>
<dbReference type="SUPFAM" id="SSF46911">
    <property type="entry name" value="Ribosomal protein S18"/>
    <property type="match status" value="1"/>
</dbReference>
<evidence type="ECO:0000256" key="1">
    <source>
        <dbReference type="ARBA" id="ARBA00022730"/>
    </source>
</evidence>
<keyword evidence="1" id="KW-0699">rRNA-binding</keyword>
<dbReference type="InterPro" id="IPR001648">
    <property type="entry name" value="Ribosomal_bS18"/>
</dbReference>
<dbReference type="InterPro" id="IPR036870">
    <property type="entry name" value="Ribosomal_bS18_sf"/>
</dbReference>
<keyword evidence="2" id="KW-0694">RNA-binding</keyword>
<dbReference type="NCBIfam" id="TIGR00165">
    <property type="entry name" value="S18"/>
    <property type="match status" value="1"/>
</dbReference>
<evidence type="ECO:0000256" key="4">
    <source>
        <dbReference type="ARBA" id="ARBA00023274"/>
    </source>
</evidence>
<reference evidence="8 9" key="1">
    <citation type="submission" date="2024-02" db="EMBL/GenBank/DDBJ databases">
        <title>High-quality chromosome-scale genome assembly of Pensacola bahiagrass (Paspalum notatum Flugge var. saurae).</title>
        <authorList>
            <person name="Vega J.M."/>
            <person name="Podio M."/>
            <person name="Orjuela J."/>
            <person name="Siena L.A."/>
            <person name="Pessino S.C."/>
            <person name="Combes M.C."/>
            <person name="Mariac C."/>
            <person name="Albertini E."/>
            <person name="Pupilli F."/>
            <person name="Ortiz J.P.A."/>
            <person name="Leblanc O."/>
        </authorList>
    </citation>
    <scope>NUCLEOTIDE SEQUENCE [LARGE SCALE GENOMIC DNA]</scope>
    <source>
        <strain evidence="8">R1</strain>
        <tissue evidence="8">Leaf</tissue>
    </source>
</reference>
<dbReference type="GO" id="GO:0005763">
    <property type="term" value="C:mitochondrial small ribosomal subunit"/>
    <property type="evidence" value="ECO:0007669"/>
    <property type="project" value="TreeGrafter"/>
</dbReference>
<evidence type="ECO:0000256" key="6">
    <source>
        <dbReference type="RuleBase" id="RU003910"/>
    </source>
</evidence>
<comment type="similarity">
    <text evidence="6">Belongs to the bacterial ribosomal protein bS18 family.</text>
</comment>
<dbReference type="GO" id="GO:0003735">
    <property type="term" value="F:structural constituent of ribosome"/>
    <property type="evidence" value="ECO:0007669"/>
    <property type="project" value="InterPro"/>
</dbReference>
<name>A0AAQ3WUV0_PASNO</name>
<protein>
    <recommendedName>
        <fullName evidence="5">Small ribosomal subunit protein bS18c</fullName>
    </recommendedName>
</protein>
<evidence type="ECO:0000256" key="5">
    <source>
        <dbReference type="ARBA" id="ARBA00035266"/>
    </source>
</evidence>
<dbReference type="PRINTS" id="PR00974">
    <property type="entry name" value="RIBOSOMALS18"/>
</dbReference>
<sequence length="352" mass="38054">MASSALRRSIPRRASLRHACSPPHRPSAAAGAFRRSFQSGNGETPDEFEERLLRGRGTDEGSFFNKLDRAENTGRRYSMGSGMGGFGDRSNSGSSMGGFGASGNRSSPGPSMGGFGGFGDRSSSGPSMGGFGASGDWRSSGPSMGGFGGFGDRNSSGPSMGGFGDMSSSGSMGVFDSLNDGVSEMLGNAARNFQMEDEEDDEDWDDDFEFRPDVRFRQGATYNVRDLDLTRPAAARNPPKPQFETTTAEVLKKADFRNVRFLAHFLTEAGIIIKRSQTRISAKAQRKVAREIKTARAFGLMPFTTMGRRPFVFGRSAEEHYSEEEYGFDFVRQKDGEPVEDNGDAEPDVEAA</sequence>
<evidence type="ECO:0000256" key="3">
    <source>
        <dbReference type="ARBA" id="ARBA00022980"/>
    </source>
</evidence>
<dbReference type="Pfam" id="PF01084">
    <property type="entry name" value="Ribosomal_S18"/>
    <property type="match status" value="1"/>
</dbReference>
<organism evidence="8 9">
    <name type="scientific">Paspalum notatum var. saurae</name>
    <dbReference type="NCBI Taxonomy" id="547442"/>
    <lineage>
        <taxon>Eukaryota</taxon>
        <taxon>Viridiplantae</taxon>
        <taxon>Streptophyta</taxon>
        <taxon>Embryophyta</taxon>
        <taxon>Tracheophyta</taxon>
        <taxon>Spermatophyta</taxon>
        <taxon>Magnoliopsida</taxon>
        <taxon>Liliopsida</taxon>
        <taxon>Poales</taxon>
        <taxon>Poaceae</taxon>
        <taxon>PACMAD clade</taxon>
        <taxon>Panicoideae</taxon>
        <taxon>Andropogonodae</taxon>
        <taxon>Paspaleae</taxon>
        <taxon>Paspalinae</taxon>
        <taxon>Paspalum</taxon>
    </lineage>
</organism>
<dbReference type="GO" id="GO:0070181">
    <property type="term" value="F:small ribosomal subunit rRNA binding"/>
    <property type="evidence" value="ECO:0007669"/>
    <property type="project" value="TreeGrafter"/>
</dbReference>
<dbReference type="FunFam" id="4.10.640.10:FF:000009">
    <property type="entry name" value="Ribosomal protein S18"/>
    <property type="match status" value="1"/>
</dbReference>
<evidence type="ECO:0000313" key="9">
    <source>
        <dbReference type="Proteomes" id="UP001341281"/>
    </source>
</evidence>
<dbReference type="EMBL" id="CP144749">
    <property type="protein sequence ID" value="WVZ75072.1"/>
    <property type="molecule type" value="Genomic_DNA"/>
</dbReference>
<feature type="compositionally biased region" description="Acidic residues" evidence="7">
    <location>
        <begin position="338"/>
        <end position="352"/>
    </location>
</feature>
<keyword evidence="9" id="KW-1185">Reference proteome</keyword>
<keyword evidence="4 6" id="KW-0687">Ribonucleoprotein</keyword>
<feature type="region of interest" description="Disordered" evidence="7">
    <location>
        <begin position="332"/>
        <end position="352"/>
    </location>
</feature>
<feature type="region of interest" description="Disordered" evidence="7">
    <location>
        <begin position="1"/>
        <end position="160"/>
    </location>
</feature>
<evidence type="ECO:0000313" key="8">
    <source>
        <dbReference type="EMBL" id="WVZ75072.1"/>
    </source>
</evidence>
<proteinExistence type="inferred from homology"/>
<evidence type="ECO:0000256" key="2">
    <source>
        <dbReference type="ARBA" id="ARBA00022884"/>
    </source>
</evidence>
<dbReference type="Gene3D" id="4.10.640.10">
    <property type="entry name" value="Ribosomal protein S18"/>
    <property type="match status" value="1"/>
</dbReference>
<dbReference type="PANTHER" id="PTHR13479">
    <property type="entry name" value="30S RIBOSOMAL PROTEIN S18"/>
    <property type="match status" value="1"/>
</dbReference>
<evidence type="ECO:0000256" key="7">
    <source>
        <dbReference type="SAM" id="MobiDB-lite"/>
    </source>
</evidence>
<dbReference type="GO" id="GO:0006412">
    <property type="term" value="P:translation"/>
    <property type="evidence" value="ECO:0007669"/>
    <property type="project" value="InterPro"/>
</dbReference>
<dbReference type="Proteomes" id="UP001341281">
    <property type="component" value="Chromosome 05"/>
</dbReference>
<feature type="compositionally biased region" description="Basic and acidic residues" evidence="7">
    <location>
        <begin position="50"/>
        <end position="59"/>
    </location>
</feature>